<sequence>MTEQIRKLIRIPASKYELRARVGLNWFLYEDDKNELFPDMSDAHSQPVSATFKALVNGEEAFGAIYEKIEKAQSSVEIAIWGFQPSMYFKRDGKSLRIGDLLIKKALEGVKVRLLVWSMWLDAQTRHPGDSDSANLGNKNAIGWGRPVKEISDDQMQYDYLWYKAIEGDLHTKFDRMRNSPDGDSETLDKLADELEGKHKAMFPYLWKISEDKARLQKIQYKNRRITFFNDIKNGGYADRNLPWTAELTLGATSSHHQKMVLIDYERPELAVGFVMEHNMLDNYWDDSTHTYDELKAANAGKNVKTPLQDVSGIVTGQVLWDLNYNFCQSWDRNGFFDNRGNYDSSEHLTKSRSQIQRTHFQPNSSLGNNGEVLRAQIVRTYDNPRVKDIMKVYLKNIQQVTSYIYTENQYFRWPVLVEEFLSHWKKMRKGRAGPIHWFVVTNSSDGGISAGTYTTNTMLALLGRQDMMPNVARQVRLEELEAEQQALSRYVSLMDYRDFSFTSPEVQKSLQAEIKTKFERLEKVNEQIERNKKAVEEAEHKIKNKEAIPEPDEDPEFTQNLGYVLEELEDTPGIKVHICTLVANNAWQEVYVHSKVTLMDDAFTIISSANLNTRSMEKDSELGIILEAGEVAQGLRKRLWGLHTGQDAEANPDNMHNYNVAKEAFKIWGNLMKENLDKKRKGIKQPLYPLRQFFRPNPDISRKD</sequence>
<evidence type="ECO:0000313" key="8">
    <source>
        <dbReference type="EMBL" id="PHO21672.1"/>
    </source>
</evidence>
<evidence type="ECO:0000313" key="12">
    <source>
        <dbReference type="Proteomes" id="UP000323012"/>
    </source>
</evidence>
<dbReference type="Proteomes" id="UP000226080">
    <property type="component" value="Unassembled WGS sequence"/>
</dbReference>
<evidence type="ECO:0000256" key="2">
    <source>
        <dbReference type="ARBA" id="ARBA00022737"/>
    </source>
</evidence>
<dbReference type="EMBL" id="CP012959">
    <property type="protein sequence ID" value="AMQ94954.1"/>
    <property type="molecule type" value="Genomic_DNA"/>
</dbReference>
<dbReference type="PROSITE" id="PS50035">
    <property type="entry name" value="PLD"/>
    <property type="match status" value="1"/>
</dbReference>
<evidence type="ECO:0000313" key="11">
    <source>
        <dbReference type="Proteomes" id="UP000226080"/>
    </source>
</evidence>
<dbReference type="Pfam" id="PF13091">
    <property type="entry name" value="PLDc_2"/>
    <property type="match status" value="1"/>
</dbReference>
<dbReference type="Proteomes" id="UP000072236">
    <property type="component" value="Chromosome"/>
</dbReference>
<keyword evidence="11" id="KW-1185">Reference proteome</keyword>
<reference evidence="9 12" key="3">
    <citation type="submission" date="2019-08" db="EMBL/GenBank/DDBJ databases">
        <title>Whole genome sequencing of Aggregatibacter actinomycetemcomitans cultured from blood stream infections in Denmark reveals a novel phylogenetic lineage expressing serotype a membrane O polysaccharide.</title>
        <authorList>
            <person name="Nedergaard S."/>
            <person name="Kobel C.M."/>
            <person name="Nielsen M.B."/>
            <person name="Moeller R.T."/>
            <person name="Jensen A.B."/>
            <person name="Noerskov-Lauritsen N."/>
        </authorList>
    </citation>
    <scope>NUCLEOTIDE SEQUENCE [LARGE SCALE GENOMIC DNA]</scope>
    <source>
        <strain evidence="9 12">PN_563</strain>
    </source>
</reference>
<reference evidence="8 11" key="2">
    <citation type="submission" date="2017-10" db="EMBL/GenBank/DDBJ databases">
        <title>Draft genome sequences of Aggregatibacter actinomycetemcomitans strains 310a and 310b.</title>
        <authorList>
            <person name="May A.C."/>
            <person name="Ohta H."/>
            <person name="Maeda H."/>
            <person name="Kokeguchi S."/>
            <person name="Cugini C."/>
        </authorList>
    </citation>
    <scope>NUCLEOTIDE SEQUENCE [LARGE SCALE GENOMIC DNA]</scope>
    <source>
        <strain evidence="8 11">310b</strain>
    </source>
</reference>
<dbReference type="KEGG" id="aact:ACT75_10710"/>
<dbReference type="InterPro" id="IPR015679">
    <property type="entry name" value="PLipase_D_fam"/>
</dbReference>
<comment type="catalytic activity">
    <reaction evidence="1">
        <text>a 1,2-diacyl-sn-glycero-3-phosphocholine + H2O = a 1,2-diacyl-sn-glycero-3-phosphate + choline + H(+)</text>
        <dbReference type="Rhea" id="RHEA:14445"/>
        <dbReference type="ChEBI" id="CHEBI:15354"/>
        <dbReference type="ChEBI" id="CHEBI:15377"/>
        <dbReference type="ChEBI" id="CHEBI:15378"/>
        <dbReference type="ChEBI" id="CHEBI:57643"/>
        <dbReference type="ChEBI" id="CHEBI:58608"/>
        <dbReference type="EC" id="3.1.4.4"/>
    </reaction>
</comment>
<dbReference type="Gene3D" id="3.30.870.10">
    <property type="entry name" value="Endonuclease Chain A"/>
    <property type="match status" value="2"/>
</dbReference>
<dbReference type="EMBL" id="PCGW01000001">
    <property type="protein sequence ID" value="PHO21672.1"/>
    <property type="molecule type" value="Genomic_DNA"/>
</dbReference>
<proteinExistence type="predicted"/>
<evidence type="ECO:0000259" key="6">
    <source>
        <dbReference type="PROSITE" id="PS50035"/>
    </source>
</evidence>
<feature type="domain" description="PLD phosphodiesterase" evidence="6">
    <location>
        <begin position="589"/>
        <end position="616"/>
    </location>
</feature>
<evidence type="ECO:0000313" key="10">
    <source>
        <dbReference type="Proteomes" id="UP000072236"/>
    </source>
</evidence>
<keyword evidence="2" id="KW-0677">Repeat</keyword>
<evidence type="ECO:0000256" key="3">
    <source>
        <dbReference type="ARBA" id="ARBA00022801"/>
    </source>
</evidence>
<dbReference type="OrthoDB" id="8828485at2"/>
<organism evidence="9 12">
    <name type="scientific">Aggregatibacter actinomycetemcomitans</name>
    <name type="common">Actinobacillus actinomycetemcomitans</name>
    <name type="synonym">Haemophilus actinomycetemcomitans</name>
    <dbReference type="NCBI Taxonomy" id="714"/>
    <lineage>
        <taxon>Bacteria</taxon>
        <taxon>Pseudomonadati</taxon>
        <taxon>Pseudomonadota</taxon>
        <taxon>Gammaproteobacteria</taxon>
        <taxon>Pasteurellales</taxon>
        <taxon>Pasteurellaceae</taxon>
        <taxon>Aggregatibacter</taxon>
    </lineage>
</organism>
<keyword evidence="4" id="KW-0443">Lipid metabolism</keyword>
<keyword evidence="3" id="KW-0378">Hydrolase</keyword>
<dbReference type="SUPFAM" id="SSF56024">
    <property type="entry name" value="Phospholipase D/nuclease"/>
    <property type="match status" value="2"/>
</dbReference>
<dbReference type="EMBL" id="VSED01000005">
    <property type="protein sequence ID" value="TYA39539.1"/>
    <property type="molecule type" value="Genomic_DNA"/>
</dbReference>
<evidence type="ECO:0000256" key="1">
    <source>
        <dbReference type="ARBA" id="ARBA00000798"/>
    </source>
</evidence>
<dbReference type="InterPro" id="IPR001736">
    <property type="entry name" value="PLipase_D/transphosphatidylase"/>
</dbReference>
<protein>
    <submittedName>
        <fullName evidence="9">Phosphatidylserine/phosphatidylglycerophosphate/ cardiolipin synthase family protein</fullName>
    </submittedName>
    <submittedName>
        <fullName evidence="7">Phospholipase</fullName>
    </submittedName>
</protein>
<evidence type="ECO:0000256" key="5">
    <source>
        <dbReference type="SAM" id="Coils"/>
    </source>
</evidence>
<dbReference type="PANTHER" id="PTHR18896">
    <property type="entry name" value="PHOSPHOLIPASE D"/>
    <property type="match status" value="1"/>
</dbReference>
<dbReference type="PANTHER" id="PTHR18896:SF76">
    <property type="entry name" value="PHOSPHOLIPASE"/>
    <property type="match status" value="1"/>
</dbReference>
<reference evidence="7 10" key="1">
    <citation type="submission" date="2015-10" db="EMBL/GenBank/DDBJ databases">
        <title>Tn-seq of a polymicrobial infection.</title>
        <authorList>
            <person name="Stacy A."/>
            <person name="Rumbaugh K.P."/>
            <person name="Whiteley M."/>
        </authorList>
    </citation>
    <scope>NUCLEOTIDE SEQUENCE [LARGE SCALE GENOMIC DNA]</scope>
    <source>
        <strain evidence="7 10">624</strain>
    </source>
</reference>
<keyword evidence="5" id="KW-0175">Coiled coil</keyword>
<dbReference type="RefSeq" id="WP_005544516.1">
    <property type="nucleotide sequence ID" value="NZ_CP012959.1"/>
</dbReference>
<gene>
    <name evidence="7" type="ORF">ACT75_10710</name>
    <name evidence="8" type="ORF">CQR80_00860</name>
    <name evidence="9" type="ORF">FXB79_03425</name>
</gene>
<accession>A0A5D0EJ28</accession>
<dbReference type="Proteomes" id="UP000323012">
    <property type="component" value="Unassembled WGS sequence"/>
</dbReference>
<dbReference type="InterPro" id="IPR025202">
    <property type="entry name" value="PLD-like_dom"/>
</dbReference>
<dbReference type="AlphaFoldDB" id="A0A5D0EJ28"/>
<name>A0A5D0EJ28_AGGAC</name>
<dbReference type="GO" id="GO:0009395">
    <property type="term" value="P:phospholipid catabolic process"/>
    <property type="evidence" value="ECO:0007669"/>
    <property type="project" value="TreeGrafter"/>
</dbReference>
<feature type="coiled-coil region" evidence="5">
    <location>
        <begin position="508"/>
        <end position="549"/>
    </location>
</feature>
<evidence type="ECO:0000313" key="7">
    <source>
        <dbReference type="EMBL" id="AMQ94954.1"/>
    </source>
</evidence>
<evidence type="ECO:0000256" key="4">
    <source>
        <dbReference type="ARBA" id="ARBA00023098"/>
    </source>
</evidence>
<dbReference type="GO" id="GO:0004630">
    <property type="term" value="F:phospholipase D activity"/>
    <property type="evidence" value="ECO:0007669"/>
    <property type="project" value="UniProtKB-EC"/>
</dbReference>
<evidence type="ECO:0000313" key="9">
    <source>
        <dbReference type="EMBL" id="TYA39539.1"/>
    </source>
</evidence>